<dbReference type="InterPro" id="IPR003690">
    <property type="entry name" value="MTERF"/>
</dbReference>
<dbReference type="Proteomes" id="UP000032180">
    <property type="component" value="Chromosome 11"/>
</dbReference>
<name>A0A0D9XQ66_9ORYZ</name>
<reference evidence="6" key="3">
    <citation type="submission" date="2015-04" db="UniProtKB">
        <authorList>
            <consortium name="EnsemblPlants"/>
        </authorList>
    </citation>
    <scope>IDENTIFICATION</scope>
</reference>
<evidence type="ECO:0000256" key="3">
    <source>
        <dbReference type="ARBA" id="ARBA00022946"/>
    </source>
</evidence>
<dbReference type="InterPro" id="IPR038538">
    <property type="entry name" value="MTERF_sf"/>
</dbReference>
<evidence type="ECO:0000313" key="7">
    <source>
        <dbReference type="Proteomes" id="UP000032180"/>
    </source>
</evidence>
<accession>A0A0D9XQ66</accession>
<reference evidence="6 7" key="1">
    <citation type="submission" date="2012-08" db="EMBL/GenBank/DDBJ databases">
        <title>Oryza genome evolution.</title>
        <authorList>
            <person name="Wing R.A."/>
        </authorList>
    </citation>
    <scope>NUCLEOTIDE SEQUENCE</scope>
</reference>
<dbReference type="STRING" id="77586.A0A0D9XQ66"/>
<evidence type="ECO:0000256" key="4">
    <source>
        <dbReference type="SAM" id="MobiDB-lite"/>
    </source>
</evidence>
<dbReference type="PANTHER" id="PTHR13068">
    <property type="entry name" value="CGI-12 PROTEIN-RELATED"/>
    <property type="match status" value="1"/>
</dbReference>
<feature type="signal peptide" evidence="5">
    <location>
        <begin position="1"/>
        <end position="17"/>
    </location>
</feature>
<feature type="region of interest" description="Disordered" evidence="4">
    <location>
        <begin position="22"/>
        <end position="41"/>
    </location>
</feature>
<comment type="similarity">
    <text evidence="1">Belongs to the mTERF family.</text>
</comment>
<dbReference type="HOGENOM" id="CLU_034145_0_0_1"/>
<sequence>MLLLRNRLLPLLRAAAADSAAHLPTSASTSRPSRPSRPSSSLHLSRLLLSTAANATATTPFSVEDYLVATCGLTGAQARNASAKVSHIKSASKPDAVLALLSGAGLSRADLAAVVAADPRILCARAHNIARRIASLRGVLLRMVKANFHILTADVEKVIKPNIALLQECGLTVCDIVQLGSTIPRLLTSNPKRLETSVKRADELGVQRSSGLSKYMLSINCQYTQDKATARMSLEKRMVPRHSVIKILRSMGLMKDAVDLKTLLAYSERNFFARYIDPYKQAAPTIAGSYAAACAGKLSAELHL</sequence>
<dbReference type="Gene3D" id="1.25.70.10">
    <property type="entry name" value="Transcription termination factor 3, mitochondrial"/>
    <property type="match status" value="1"/>
</dbReference>
<reference evidence="7" key="2">
    <citation type="submission" date="2013-12" db="EMBL/GenBank/DDBJ databases">
        <authorList>
            <person name="Yu Y."/>
            <person name="Lee S."/>
            <person name="de Baynast K."/>
            <person name="Wissotski M."/>
            <person name="Liu L."/>
            <person name="Talag J."/>
            <person name="Goicoechea J."/>
            <person name="Angelova A."/>
            <person name="Jetty R."/>
            <person name="Kudrna D."/>
            <person name="Golser W."/>
            <person name="Rivera L."/>
            <person name="Zhang J."/>
            <person name="Wing R."/>
        </authorList>
    </citation>
    <scope>NUCLEOTIDE SEQUENCE</scope>
</reference>
<evidence type="ECO:0000256" key="5">
    <source>
        <dbReference type="SAM" id="SignalP"/>
    </source>
</evidence>
<dbReference type="SMART" id="SM00733">
    <property type="entry name" value="Mterf"/>
    <property type="match status" value="2"/>
</dbReference>
<protein>
    <submittedName>
        <fullName evidence="6">Uncharacterized protein</fullName>
    </submittedName>
</protein>
<feature type="chain" id="PRO_5002350668" evidence="5">
    <location>
        <begin position="18"/>
        <end position="304"/>
    </location>
</feature>
<organism evidence="6 7">
    <name type="scientific">Leersia perrieri</name>
    <dbReference type="NCBI Taxonomy" id="77586"/>
    <lineage>
        <taxon>Eukaryota</taxon>
        <taxon>Viridiplantae</taxon>
        <taxon>Streptophyta</taxon>
        <taxon>Embryophyta</taxon>
        <taxon>Tracheophyta</taxon>
        <taxon>Spermatophyta</taxon>
        <taxon>Magnoliopsida</taxon>
        <taxon>Liliopsida</taxon>
        <taxon>Poales</taxon>
        <taxon>Poaceae</taxon>
        <taxon>BOP clade</taxon>
        <taxon>Oryzoideae</taxon>
        <taxon>Oryzeae</taxon>
        <taxon>Oryzinae</taxon>
        <taxon>Leersia</taxon>
    </lineage>
</organism>
<keyword evidence="7" id="KW-1185">Reference proteome</keyword>
<keyword evidence="3" id="KW-0809">Transit peptide</keyword>
<evidence type="ECO:0000256" key="2">
    <source>
        <dbReference type="ARBA" id="ARBA00022472"/>
    </source>
</evidence>
<dbReference type="PANTHER" id="PTHR13068:SF102">
    <property type="entry name" value="OS11G0246100 PROTEIN"/>
    <property type="match status" value="1"/>
</dbReference>
<dbReference type="Gramene" id="LPERR11G05610.1">
    <property type="protein sequence ID" value="LPERR11G05610.1"/>
    <property type="gene ID" value="LPERR11G05610"/>
</dbReference>
<keyword evidence="2" id="KW-0805">Transcription regulation</keyword>
<dbReference type="GO" id="GO:0006353">
    <property type="term" value="P:DNA-templated transcription termination"/>
    <property type="evidence" value="ECO:0007669"/>
    <property type="project" value="UniProtKB-KW"/>
</dbReference>
<keyword evidence="5" id="KW-0732">Signal</keyword>
<proteinExistence type="inferred from homology"/>
<evidence type="ECO:0000256" key="1">
    <source>
        <dbReference type="ARBA" id="ARBA00007692"/>
    </source>
</evidence>
<dbReference type="GO" id="GO:0003676">
    <property type="term" value="F:nucleic acid binding"/>
    <property type="evidence" value="ECO:0007669"/>
    <property type="project" value="InterPro"/>
</dbReference>
<keyword evidence="2" id="KW-0806">Transcription termination</keyword>
<keyword evidence="2" id="KW-0804">Transcription</keyword>
<dbReference type="EnsemblPlants" id="LPERR11G05610.1">
    <property type="protein sequence ID" value="LPERR11G05610.1"/>
    <property type="gene ID" value="LPERR11G05610"/>
</dbReference>
<dbReference type="AlphaFoldDB" id="A0A0D9XQ66"/>
<evidence type="ECO:0000313" key="6">
    <source>
        <dbReference type="EnsemblPlants" id="LPERR11G05610.1"/>
    </source>
</evidence>